<keyword evidence="4" id="KW-1185">Reference proteome</keyword>
<gene>
    <name evidence="3" type="ORF">ACFQ3Q_11330</name>
</gene>
<dbReference type="InterPro" id="IPR036291">
    <property type="entry name" value="NAD(P)-bd_dom_sf"/>
</dbReference>
<comment type="caution">
    <text evidence="3">The sequence shown here is derived from an EMBL/GenBank/DDBJ whole genome shotgun (WGS) entry which is preliminary data.</text>
</comment>
<dbReference type="InterPro" id="IPR051317">
    <property type="entry name" value="Gfo/Idh/MocA_oxidoreduct"/>
</dbReference>
<evidence type="ECO:0000313" key="3">
    <source>
        <dbReference type="EMBL" id="MFD1096344.1"/>
    </source>
</evidence>
<dbReference type="Gene3D" id="3.30.360.10">
    <property type="entry name" value="Dihydrodipicolinate Reductase, domain 2"/>
    <property type="match status" value="1"/>
</dbReference>
<dbReference type="SUPFAM" id="SSF51735">
    <property type="entry name" value="NAD(P)-binding Rossmann-fold domains"/>
    <property type="match status" value="1"/>
</dbReference>
<dbReference type="EMBL" id="JBHTLI010000002">
    <property type="protein sequence ID" value="MFD1096344.1"/>
    <property type="molecule type" value="Genomic_DNA"/>
</dbReference>
<protein>
    <submittedName>
        <fullName evidence="3">Gfo/Idh/MocA family protein</fullName>
    </submittedName>
</protein>
<evidence type="ECO:0000259" key="1">
    <source>
        <dbReference type="Pfam" id="PF01408"/>
    </source>
</evidence>
<dbReference type="InterPro" id="IPR055170">
    <property type="entry name" value="GFO_IDH_MocA-like_dom"/>
</dbReference>
<dbReference type="PANTHER" id="PTHR43708:SF8">
    <property type="entry name" value="OXIDOREDUCTASE"/>
    <property type="match status" value="1"/>
</dbReference>
<sequence length="302" mass="34736">MKVLIIGLGSIAKKHISALNEIGNFDIHAYRSSHDSQNYNGVKNVYEEKGFDKYDFFLISNPTSKHLGTIKSLLKYKKPLFIEKPLFSDTGAEYQKIVQEIEESDIPSYIGCNLRFLKSLQKMKELFSSLIVNEINIYCGSYLPDWRPGTDYRKVYSANRKQGGGVNKDLIHELDYLYWIAGEPVNSRAVFKSNSSLSIDAIDYANYIWEYDGFCANIILNYYRRDPKRTFEIVAQEGTYLVDLLANRITKNGEVIFASDYDIGETYFDQMKYFTDEILIKGESSTNNSLTAYKILELCLKN</sequence>
<feature type="domain" description="GFO/IDH/MocA-like oxidoreductase" evidence="2">
    <location>
        <begin position="121"/>
        <end position="240"/>
    </location>
</feature>
<name>A0ABW3NTL9_9FLAO</name>
<dbReference type="PANTHER" id="PTHR43708">
    <property type="entry name" value="CONSERVED EXPRESSED OXIDOREDUCTASE (EUROFUNG)"/>
    <property type="match status" value="1"/>
</dbReference>
<dbReference type="SUPFAM" id="SSF55347">
    <property type="entry name" value="Glyceraldehyde-3-phosphate dehydrogenase-like, C-terminal domain"/>
    <property type="match status" value="1"/>
</dbReference>
<dbReference type="Pfam" id="PF22725">
    <property type="entry name" value="GFO_IDH_MocA_C3"/>
    <property type="match status" value="1"/>
</dbReference>
<dbReference type="Proteomes" id="UP001597131">
    <property type="component" value="Unassembled WGS sequence"/>
</dbReference>
<reference evidence="4" key="1">
    <citation type="journal article" date="2019" name="Int. J. Syst. Evol. Microbiol.">
        <title>The Global Catalogue of Microorganisms (GCM) 10K type strain sequencing project: providing services to taxonomists for standard genome sequencing and annotation.</title>
        <authorList>
            <consortium name="The Broad Institute Genomics Platform"/>
            <consortium name="The Broad Institute Genome Sequencing Center for Infectious Disease"/>
            <person name="Wu L."/>
            <person name="Ma J."/>
        </authorList>
    </citation>
    <scope>NUCLEOTIDE SEQUENCE [LARGE SCALE GENOMIC DNA]</scope>
    <source>
        <strain evidence="4">CCUG 64793</strain>
    </source>
</reference>
<feature type="domain" description="Gfo/Idh/MocA-like oxidoreductase N-terminal" evidence="1">
    <location>
        <begin position="1"/>
        <end position="104"/>
    </location>
</feature>
<proteinExistence type="predicted"/>
<evidence type="ECO:0000259" key="2">
    <source>
        <dbReference type="Pfam" id="PF22725"/>
    </source>
</evidence>
<dbReference type="RefSeq" id="WP_380745898.1">
    <property type="nucleotide sequence ID" value="NZ_JBHTLI010000002.1"/>
</dbReference>
<accession>A0ABW3NTL9</accession>
<evidence type="ECO:0000313" key="4">
    <source>
        <dbReference type="Proteomes" id="UP001597131"/>
    </source>
</evidence>
<dbReference type="InterPro" id="IPR000683">
    <property type="entry name" value="Gfo/Idh/MocA-like_OxRdtase_N"/>
</dbReference>
<dbReference type="Pfam" id="PF01408">
    <property type="entry name" value="GFO_IDH_MocA"/>
    <property type="match status" value="1"/>
</dbReference>
<organism evidence="3 4">
    <name type="scientific">Salegentibacter chungangensis</name>
    <dbReference type="NCBI Taxonomy" id="1335724"/>
    <lineage>
        <taxon>Bacteria</taxon>
        <taxon>Pseudomonadati</taxon>
        <taxon>Bacteroidota</taxon>
        <taxon>Flavobacteriia</taxon>
        <taxon>Flavobacteriales</taxon>
        <taxon>Flavobacteriaceae</taxon>
        <taxon>Salegentibacter</taxon>
    </lineage>
</organism>
<dbReference type="Gene3D" id="3.40.50.720">
    <property type="entry name" value="NAD(P)-binding Rossmann-like Domain"/>
    <property type="match status" value="1"/>
</dbReference>